<feature type="compositionally biased region" description="Low complexity" evidence="1">
    <location>
        <begin position="144"/>
        <end position="153"/>
    </location>
</feature>
<name>A0ABR4EIW1_9PEZI</name>
<dbReference type="Proteomes" id="UP001600888">
    <property type="component" value="Unassembled WGS sequence"/>
</dbReference>
<feature type="compositionally biased region" description="Basic residues" evidence="1">
    <location>
        <begin position="513"/>
        <end position="526"/>
    </location>
</feature>
<feature type="region of interest" description="Disordered" evidence="1">
    <location>
        <begin position="24"/>
        <end position="88"/>
    </location>
</feature>
<reference evidence="2 3" key="1">
    <citation type="submission" date="2024-03" db="EMBL/GenBank/DDBJ databases">
        <title>A high-quality draft genome sequence of Diaporthe vaccinii, a causative agent of upright dieback and viscid rot disease in cranberry plants.</title>
        <authorList>
            <person name="Sarrasin M."/>
            <person name="Lang B.F."/>
            <person name="Burger G."/>
        </authorList>
    </citation>
    <scope>NUCLEOTIDE SEQUENCE [LARGE SCALE GENOMIC DNA]</scope>
    <source>
        <strain evidence="2 3">IS7</strain>
    </source>
</reference>
<feature type="compositionally biased region" description="Polar residues" evidence="1">
    <location>
        <begin position="36"/>
        <end position="62"/>
    </location>
</feature>
<protein>
    <submittedName>
        <fullName evidence="2">Uncharacterized protein</fullName>
    </submittedName>
</protein>
<feature type="compositionally biased region" description="Acidic residues" evidence="1">
    <location>
        <begin position="614"/>
        <end position="633"/>
    </location>
</feature>
<comment type="caution">
    <text evidence="2">The sequence shown here is derived from an EMBL/GenBank/DDBJ whole genome shotgun (WGS) entry which is preliminary data.</text>
</comment>
<feature type="region of interest" description="Disordered" evidence="1">
    <location>
        <begin position="134"/>
        <end position="153"/>
    </location>
</feature>
<feature type="compositionally biased region" description="Polar residues" evidence="1">
    <location>
        <begin position="360"/>
        <end position="394"/>
    </location>
</feature>
<dbReference type="EMBL" id="JBAWTH010000050">
    <property type="protein sequence ID" value="KAL2282343.1"/>
    <property type="molecule type" value="Genomic_DNA"/>
</dbReference>
<accession>A0ABR4EIW1</accession>
<evidence type="ECO:0000313" key="2">
    <source>
        <dbReference type="EMBL" id="KAL2282343.1"/>
    </source>
</evidence>
<feature type="compositionally biased region" description="Basic and acidic residues" evidence="1">
    <location>
        <begin position="134"/>
        <end position="143"/>
    </location>
</feature>
<feature type="compositionally biased region" description="Basic and acidic residues" evidence="1">
    <location>
        <begin position="585"/>
        <end position="594"/>
    </location>
</feature>
<feature type="compositionally biased region" description="Low complexity" evidence="1">
    <location>
        <begin position="454"/>
        <end position="475"/>
    </location>
</feature>
<feature type="region of interest" description="Disordered" evidence="1">
    <location>
        <begin position="271"/>
        <end position="594"/>
    </location>
</feature>
<feature type="compositionally biased region" description="Polar residues" evidence="1">
    <location>
        <begin position="429"/>
        <end position="438"/>
    </location>
</feature>
<feature type="compositionally biased region" description="Polar residues" evidence="1">
    <location>
        <begin position="497"/>
        <end position="512"/>
    </location>
</feature>
<feature type="compositionally biased region" description="Basic and acidic residues" evidence="1">
    <location>
        <begin position="288"/>
        <end position="322"/>
    </location>
</feature>
<sequence>MASASPFHMPGAFHFSEPTTSSTALNANMFRPPVSPSASTYNLSKSTGSILSDNTSANNSTPAPKLGRKRTYDESRGSSSYFDKVSAMEDSARGQDRYTLAGQIETPGTQVTPGTAGLDDSLYSDIDYRRRLELGSKRPHDDPSTPSLDLSSLANTTTAPITPRAAGWTTFAFQAIGGVVGKVWEFCRGGAGAFQGFKAGGGKAYETNGQPVNNPLPLRLSTDVQSYPQEQDNPLSPPGAFPFASDVISYLPDSIPDYEDHRQEEIYRGYQEQEEQEQQRVQQQQQEQEQRDQERRELERQELERQELQREESPDSTTDRPAPKRRQTGLIGESDELRRNWVMVDEDEQRSPLRRPALNTKRSSLTSVPSSRIPARSSNMASRLQQPKPYSTPTKAPGPMNPPARRFSVTSPRFGLEQKSGIQPPRSASRLSMASNASYAGGSIASPTLGASEAASFASPRSPPSRSTPATPTFAINGSRIPQPKGLGLGPNPFANIRTQPPNNQRVSPSRPTSRHSAHHSVHSLHHSPLTPSFIPRSGTPSRVGHRRSATSLSAGRGKPPGQIDPQLSPRLDDEAKKLAAQRAAAEKRNTSRLDKLNGELQALIRQGQAALDTEFDVEMGEGDDDGWDEELP</sequence>
<organism evidence="2 3">
    <name type="scientific">Diaporthe vaccinii</name>
    <dbReference type="NCBI Taxonomy" id="105482"/>
    <lineage>
        <taxon>Eukaryota</taxon>
        <taxon>Fungi</taxon>
        <taxon>Dikarya</taxon>
        <taxon>Ascomycota</taxon>
        <taxon>Pezizomycotina</taxon>
        <taxon>Sordariomycetes</taxon>
        <taxon>Sordariomycetidae</taxon>
        <taxon>Diaporthales</taxon>
        <taxon>Diaporthaceae</taxon>
        <taxon>Diaporthe</taxon>
        <taxon>Diaporthe eres species complex</taxon>
    </lineage>
</organism>
<feature type="region of interest" description="Disordered" evidence="1">
    <location>
        <begin position="609"/>
        <end position="633"/>
    </location>
</feature>
<gene>
    <name evidence="2" type="ORF">FJTKL_10956</name>
</gene>
<proteinExistence type="predicted"/>
<evidence type="ECO:0000313" key="3">
    <source>
        <dbReference type="Proteomes" id="UP001600888"/>
    </source>
</evidence>
<evidence type="ECO:0000256" key="1">
    <source>
        <dbReference type="SAM" id="MobiDB-lite"/>
    </source>
</evidence>
<keyword evidence="3" id="KW-1185">Reference proteome</keyword>